<dbReference type="PANTHER" id="PTHR22835:SF517">
    <property type="entry name" value="GDSL-LIKE LIPASE_ACYLHYDROLASE FAMILY PROTEIN, EXPRESSED"/>
    <property type="match status" value="1"/>
</dbReference>
<dbReference type="SUPFAM" id="SSF52266">
    <property type="entry name" value="SGNH hydrolase"/>
    <property type="match status" value="1"/>
</dbReference>
<name>A0A8S0SNN2_OLEEU</name>
<gene>
    <name evidence="6" type="ORF">OLEA9_A037810</name>
</gene>
<dbReference type="GO" id="GO:0016788">
    <property type="term" value="F:hydrolase activity, acting on ester bonds"/>
    <property type="evidence" value="ECO:0007669"/>
    <property type="project" value="InterPro"/>
</dbReference>
<accession>A0A8S0SNN2</accession>
<evidence type="ECO:0000313" key="6">
    <source>
        <dbReference type="EMBL" id="CAA2994180.1"/>
    </source>
</evidence>
<dbReference type="Gramene" id="OE9A037810T3">
    <property type="protein sequence ID" value="OE9A037810C3"/>
    <property type="gene ID" value="OE9A037810"/>
</dbReference>
<comment type="caution">
    <text evidence="6">The sequence shown here is derived from an EMBL/GenBank/DDBJ whole genome shotgun (WGS) entry which is preliminary data.</text>
</comment>
<proteinExistence type="inferred from homology"/>
<dbReference type="InterPro" id="IPR035669">
    <property type="entry name" value="SGNH_plant_lipase-like"/>
</dbReference>
<evidence type="ECO:0000256" key="2">
    <source>
        <dbReference type="ARBA" id="ARBA00022729"/>
    </source>
</evidence>
<organism evidence="6 7">
    <name type="scientific">Olea europaea subsp. europaea</name>
    <dbReference type="NCBI Taxonomy" id="158383"/>
    <lineage>
        <taxon>Eukaryota</taxon>
        <taxon>Viridiplantae</taxon>
        <taxon>Streptophyta</taxon>
        <taxon>Embryophyta</taxon>
        <taxon>Tracheophyta</taxon>
        <taxon>Spermatophyta</taxon>
        <taxon>Magnoliopsida</taxon>
        <taxon>eudicotyledons</taxon>
        <taxon>Gunneridae</taxon>
        <taxon>Pentapetalae</taxon>
        <taxon>asterids</taxon>
        <taxon>lamiids</taxon>
        <taxon>Lamiales</taxon>
        <taxon>Oleaceae</taxon>
        <taxon>Oleeae</taxon>
        <taxon>Olea</taxon>
    </lineage>
</organism>
<evidence type="ECO:0000256" key="3">
    <source>
        <dbReference type="ARBA" id="ARBA00022801"/>
    </source>
</evidence>
<sequence>MANFHLTRSYVSLFPSLIFLLYFQVSNAQKFGPKSSYFDKIYQLGASKADTGNLIRESPSRSLCSSFPYGQNFFRGATGRCSNGLLIIDYTALSAGLPFLNPYKEIGADFSNGINFAVAGATALPVETLAAMNIRSPFTPSSLSVQLDWMASFFNSTCHSNKDCAEKNANALFMVGEIGSNDYNYALFQGKSIQEAKQMVPQVVGVIAIAVKKAIQFGATRVIVPGNFPVGCFPLYLTGFQTNDSTAYDEEFHCLKDINNLMIYHNEQLQQAIDELKAQNPNTTIIYADYYNAYLWILSKARLLDFDINAVRKACCGIGGAYNFDMNRFCSMPGVPVCSNPYRYISWDGIHVTQHANELIFKWLMQNTFTKLPLHF</sequence>
<dbReference type="InterPro" id="IPR036514">
    <property type="entry name" value="SGNH_hydro_sf"/>
</dbReference>
<feature type="signal peptide" evidence="5">
    <location>
        <begin position="1"/>
        <end position="28"/>
    </location>
</feature>
<reference evidence="6 7" key="1">
    <citation type="submission" date="2019-12" db="EMBL/GenBank/DDBJ databases">
        <authorList>
            <person name="Alioto T."/>
            <person name="Alioto T."/>
            <person name="Gomez Garrido J."/>
        </authorList>
    </citation>
    <scope>NUCLEOTIDE SEQUENCE [LARGE SCALE GENOMIC DNA]</scope>
</reference>
<evidence type="ECO:0000256" key="1">
    <source>
        <dbReference type="ARBA" id="ARBA00008668"/>
    </source>
</evidence>
<evidence type="ECO:0000256" key="4">
    <source>
        <dbReference type="ARBA" id="ARBA00023180"/>
    </source>
</evidence>
<dbReference type="Proteomes" id="UP000594638">
    <property type="component" value="Unassembled WGS sequence"/>
</dbReference>
<dbReference type="PANTHER" id="PTHR22835">
    <property type="entry name" value="ZINC FINGER FYVE DOMAIN CONTAINING PROTEIN"/>
    <property type="match status" value="1"/>
</dbReference>
<dbReference type="InterPro" id="IPR001087">
    <property type="entry name" value="GDSL"/>
</dbReference>
<dbReference type="Gene3D" id="3.40.50.1110">
    <property type="entry name" value="SGNH hydrolase"/>
    <property type="match status" value="1"/>
</dbReference>
<dbReference type="CDD" id="cd01837">
    <property type="entry name" value="SGNH_plant_lipase_like"/>
    <property type="match status" value="1"/>
</dbReference>
<evidence type="ECO:0000313" key="7">
    <source>
        <dbReference type="Proteomes" id="UP000594638"/>
    </source>
</evidence>
<keyword evidence="4" id="KW-0325">Glycoprotein</keyword>
<dbReference type="OrthoDB" id="864303at2759"/>
<dbReference type="AlphaFoldDB" id="A0A8S0SNN2"/>
<protein>
    <submittedName>
        <fullName evidence="6">Acetylajmalan esterase-like</fullName>
    </submittedName>
</protein>
<keyword evidence="2 5" id="KW-0732">Signal</keyword>
<dbReference type="Pfam" id="PF00657">
    <property type="entry name" value="Lipase_GDSL"/>
    <property type="match status" value="1"/>
</dbReference>
<keyword evidence="3" id="KW-0378">Hydrolase</keyword>
<comment type="similarity">
    <text evidence="1">Belongs to the 'GDSL' lipolytic enzyme family.</text>
</comment>
<evidence type="ECO:0000256" key="5">
    <source>
        <dbReference type="SAM" id="SignalP"/>
    </source>
</evidence>
<dbReference type="EMBL" id="CACTIH010005468">
    <property type="protein sequence ID" value="CAA2994180.1"/>
    <property type="molecule type" value="Genomic_DNA"/>
</dbReference>
<feature type="chain" id="PRO_5035738224" evidence="5">
    <location>
        <begin position="29"/>
        <end position="376"/>
    </location>
</feature>
<keyword evidence="7" id="KW-1185">Reference proteome</keyword>